<evidence type="ECO:0000313" key="2">
    <source>
        <dbReference type="EMBL" id="MBB3939700.1"/>
    </source>
</evidence>
<accession>A0A7W6C3B9</accession>
<evidence type="ECO:0000313" key="3">
    <source>
        <dbReference type="Proteomes" id="UP000561459"/>
    </source>
</evidence>
<dbReference type="CDD" id="cd04301">
    <property type="entry name" value="NAT_SF"/>
    <property type="match status" value="1"/>
</dbReference>
<dbReference type="RefSeq" id="WP_183616385.1">
    <property type="nucleotide sequence ID" value="NZ_JACIDY010000002.1"/>
</dbReference>
<organism evidence="2 3">
    <name type="scientific">Novosphingobium fluoreni</name>
    <dbReference type="NCBI Taxonomy" id="1391222"/>
    <lineage>
        <taxon>Bacteria</taxon>
        <taxon>Pseudomonadati</taxon>
        <taxon>Pseudomonadota</taxon>
        <taxon>Alphaproteobacteria</taxon>
        <taxon>Sphingomonadales</taxon>
        <taxon>Sphingomonadaceae</taxon>
        <taxon>Novosphingobium</taxon>
    </lineage>
</organism>
<dbReference type="PANTHER" id="PTHR43451">
    <property type="entry name" value="ACETYLTRANSFERASE (GNAT) FAMILY PROTEIN"/>
    <property type="match status" value="1"/>
</dbReference>
<dbReference type="PANTHER" id="PTHR43451:SF1">
    <property type="entry name" value="ACETYLTRANSFERASE"/>
    <property type="match status" value="1"/>
</dbReference>
<dbReference type="GO" id="GO:0016747">
    <property type="term" value="F:acyltransferase activity, transferring groups other than amino-acyl groups"/>
    <property type="evidence" value="ECO:0007669"/>
    <property type="project" value="InterPro"/>
</dbReference>
<name>A0A7W6C3B9_9SPHN</name>
<dbReference type="AlphaFoldDB" id="A0A7W6C3B9"/>
<dbReference type="SUPFAM" id="SSF55729">
    <property type="entry name" value="Acyl-CoA N-acyltransferases (Nat)"/>
    <property type="match status" value="1"/>
</dbReference>
<dbReference type="PROSITE" id="PS51186">
    <property type="entry name" value="GNAT"/>
    <property type="match status" value="1"/>
</dbReference>
<dbReference type="EC" id="2.3.1.-" evidence="2"/>
<proteinExistence type="predicted"/>
<protein>
    <submittedName>
        <fullName evidence="2">Putative acetyltransferase</fullName>
        <ecNumber evidence="2">2.3.1.-</ecNumber>
    </submittedName>
</protein>
<dbReference type="InterPro" id="IPR000182">
    <property type="entry name" value="GNAT_dom"/>
</dbReference>
<keyword evidence="2" id="KW-0808">Transferase</keyword>
<evidence type="ECO:0000259" key="1">
    <source>
        <dbReference type="PROSITE" id="PS51186"/>
    </source>
</evidence>
<dbReference type="Pfam" id="PF13673">
    <property type="entry name" value="Acetyltransf_10"/>
    <property type="match status" value="1"/>
</dbReference>
<reference evidence="2 3" key="1">
    <citation type="submission" date="2020-08" db="EMBL/GenBank/DDBJ databases">
        <title>Genomic Encyclopedia of Type Strains, Phase IV (KMG-IV): sequencing the most valuable type-strain genomes for metagenomic binning, comparative biology and taxonomic classification.</title>
        <authorList>
            <person name="Goeker M."/>
        </authorList>
    </citation>
    <scope>NUCLEOTIDE SEQUENCE [LARGE SCALE GENOMIC DNA]</scope>
    <source>
        <strain evidence="2 3">DSM 27568</strain>
    </source>
</reference>
<keyword evidence="3" id="KW-1185">Reference proteome</keyword>
<sequence length="164" mass="18303">MIRCFRPGDEHALRDIHLASITQVGPLAYNPAQVAVWASKTREPSEWLEWFHFGDRITIAFSPAGDPAAFTLLEADGHLDMLYCHPDHTRQGHASRLIEEASAFAVRSGLAMITTDASELARPVFLAAGYRQDSREDFLMDGVPIHNYAMSKDLRQVAEVQPIN</sequence>
<dbReference type="InterPro" id="IPR016181">
    <property type="entry name" value="Acyl_CoA_acyltransferase"/>
</dbReference>
<dbReference type="EMBL" id="JACIDY010000002">
    <property type="protein sequence ID" value="MBB3939700.1"/>
    <property type="molecule type" value="Genomic_DNA"/>
</dbReference>
<gene>
    <name evidence="2" type="ORF">GGR39_001340</name>
</gene>
<dbReference type="Gene3D" id="3.40.630.30">
    <property type="match status" value="1"/>
</dbReference>
<comment type="caution">
    <text evidence="2">The sequence shown here is derived from an EMBL/GenBank/DDBJ whole genome shotgun (WGS) entry which is preliminary data.</text>
</comment>
<dbReference type="Proteomes" id="UP000561459">
    <property type="component" value="Unassembled WGS sequence"/>
</dbReference>
<dbReference type="InterPro" id="IPR052564">
    <property type="entry name" value="N-acetyltrans/Recomb-assoc"/>
</dbReference>
<feature type="domain" description="N-acetyltransferase" evidence="1">
    <location>
        <begin position="1"/>
        <end position="155"/>
    </location>
</feature>
<keyword evidence="2" id="KW-0012">Acyltransferase</keyword>